<organism evidence="1 2">
    <name type="scientific">Trichonephila clavata</name>
    <name type="common">Joro spider</name>
    <name type="synonym">Nephila clavata</name>
    <dbReference type="NCBI Taxonomy" id="2740835"/>
    <lineage>
        <taxon>Eukaryota</taxon>
        <taxon>Metazoa</taxon>
        <taxon>Ecdysozoa</taxon>
        <taxon>Arthropoda</taxon>
        <taxon>Chelicerata</taxon>
        <taxon>Arachnida</taxon>
        <taxon>Araneae</taxon>
        <taxon>Araneomorphae</taxon>
        <taxon>Entelegynae</taxon>
        <taxon>Araneoidea</taxon>
        <taxon>Nephilidae</taxon>
        <taxon>Trichonephila</taxon>
    </lineage>
</organism>
<dbReference type="Proteomes" id="UP000887116">
    <property type="component" value="Unassembled WGS sequence"/>
</dbReference>
<evidence type="ECO:0000313" key="2">
    <source>
        <dbReference type="Proteomes" id="UP000887116"/>
    </source>
</evidence>
<proteinExistence type="predicted"/>
<reference evidence="1" key="1">
    <citation type="submission" date="2020-07" db="EMBL/GenBank/DDBJ databases">
        <title>Multicomponent nature underlies the extraordinary mechanical properties of spider dragline silk.</title>
        <authorList>
            <person name="Kono N."/>
            <person name="Nakamura H."/>
            <person name="Mori M."/>
            <person name="Yoshida Y."/>
            <person name="Ohtoshi R."/>
            <person name="Malay A.D."/>
            <person name="Moran D.A.P."/>
            <person name="Tomita M."/>
            <person name="Numata K."/>
            <person name="Arakawa K."/>
        </authorList>
    </citation>
    <scope>NUCLEOTIDE SEQUENCE</scope>
</reference>
<keyword evidence="2" id="KW-1185">Reference proteome</keyword>
<name>A0A8X6F374_TRICU</name>
<comment type="caution">
    <text evidence="1">The sequence shown here is derived from an EMBL/GenBank/DDBJ whole genome shotgun (WGS) entry which is preliminary data.</text>
</comment>
<evidence type="ECO:0000313" key="1">
    <source>
        <dbReference type="EMBL" id="GFQ69758.1"/>
    </source>
</evidence>
<dbReference type="AlphaFoldDB" id="A0A8X6F374"/>
<protein>
    <submittedName>
        <fullName evidence="1">Uncharacterized protein</fullName>
    </submittedName>
</protein>
<gene>
    <name evidence="1" type="ORF">TNCT_710751</name>
</gene>
<sequence>MPAVEKLPPKLLDLHCQVCSKHATIILSLSNEATIDGLFSSDRSPLLIQRKYTPLLKVSLTSPNRESSERFHFILCCCEMLQRDIFKYILVIDESFWRILLIILSHEMLGTNI</sequence>
<dbReference type="EMBL" id="BMAO01010832">
    <property type="protein sequence ID" value="GFQ69758.1"/>
    <property type="molecule type" value="Genomic_DNA"/>
</dbReference>
<accession>A0A8X6F374</accession>